<organism evidence="1 2">
    <name type="scientific">Lolium multiflorum</name>
    <name type="common">Italian ryegrass</name>
    <name type="synonym">Lolium perenne subsp. multiflorum</name>
    <dbReference type="NCBI Taxonomy" id="4521"/>
    <lineage>
        <taxon>Eukaryota</taxon>
        <taxon>Viridiplantae</taxon>
        <taxon>Streptophyta</taxon>
        <taxon>Embryophyta</taxon>
        <taxon>Tracheophyta</taxon>
        <taxon>Spermatophyta</taxon>
        <taxon>Magnoliopsida</taxon>
        <taxon>Liliopsida</taxon>
        <taxon>Poales</taxon>
        <taxon>Poaceae</taxon>
        <taxon>BOP clade</taxon>
        <taxon>Pooideae</taxon>
        <taxon>Poodae</taxon>
        <taxon>Poeae</taxon>
        <taxon>Poeae Chloroplast Group 2 (Poeae type)</taxon>
        <taxon>Loliodinae</taxon>
        <taxon>Loliinae</taxon>
        <taxon>Lolium</taxon>
    </lineage>
</organism>
<dbReference type="PANTHER" id="PTHR46263:SF1">
    <property type="entry name" value="ARMADILLO REPEAT-CONTAINING PROTEIN 7"/>
    <property type="match status" value="1"/>
</dbReference>
<accession>A0AAD8U1U3</accession>
<name>A0AAD8U1U3_LOLMU</name>
<evidence type="ECO:0008006" key="3">
    <source>
        <dbReference type="Google" id="ProtNLM"/>
    </source>
</evidence>
<protein>
    <recommendedName>
        <fullName evidence="3">Armadillo repeat-containing protein 7</fullName>
    </recommendedName>
</protein>
<reference evidence="1" key="1">
    <citation type="submission" date="2023-07" db="EMBL/GenBank/DDBJ databases">
        <title>A chromosome-level genome assembly of Lolium multiflorum.</title>
        <authorList>
            <person name="Chen Y."/>
            <person name="Copetti D."/>
            <person name="Kolliker R."/>
            <person name="Studer B."/>
        </authorList>
    </citation>
    <scope>NUCLEOTIDE SEQUENCE</scope>
    <source>
        <strain evidence="1">02402/16</strain>
        <tissue evidence="1">Leaf</tissue>
    </source>
</reference>
<evidence type="ECO:0000313" key="1">
    <source>
        <dbReference type="EMBL" id="KAK1696148.1"/>
    </source>
</evidence>
<evidence type="ECO:0000313" key="2">
    <source>
        <dbReference type="Proteomes" id="UP001231189"/>
    </source>
</evidence>
<dbReference type="Pfam" id="PF00514">
    <property type="entry name" value="Arm"/>
    <property type="match status" value="1"/>
</dbReference>
<dbReference type="Gene3D" id="1.25.10.10">
    <property type="entry name" value="Leucine-rich Repeat Variant"/>
    <property type="match status" value="1"/>
</dbReference>
<dbReference type="InterPro" id="IPR011989">
    <property type="entry name" value="ARM-like"/>
</dbReference>
<proteinExistence type="predicted"/>
<dbReference type="InterPro" id="IPR042462">
    <property type="entry name" value="ARMC7"/>
</dbReference>
<comment type="caution">
    <text evidence="1">The sequence shown here is derived from an EMBL/GenBank/DDBJ whole genome shotgun (WGS) entry which is preliminary data.</text>
</comment>
<keyword evidence="2" id="KW-1185">Reference proteome</keyword>
<dbReference type="EMBL" id="JAUUTY010000001">
    <property type="protein sequence ID" value="KAK1696148.1"/>
    <property type="molecule type" value="Genomic_DNA"/>
</dbReference>
<dbReference type="InterPro" id="IPR000225">
    <property type="entry name" value="Armadillo"/>
</dbReference>
<dbReference type="PANTHER" id="PTHR46263">
    <property type="entry name" value="ARMADILLO REPEAT-CONTAINING PROTEIN 7"/>
    <property type="match status" value="1"/>
</dbReference>
<dbReference type="Proteomes" id="UP001231189">
    <property type="component" value="Unassembled WGS sequence"/>
</dbReference>
<dbReference type="AlphaFoldDB" id="A0AAD8U1U3"/>
<gene>
    <name evidence="1" type="ORF">QYE76_012845</name>
</gene>
<sequence>MFTNPQRQVERTGRGGTPRDQYLQDLVTQFQDSTDEECKERIVANLSNFAYDPYNYAFMRQLNILELFLDCITESNERLVEFGVGGICNSCVDPANASVINRCGGIPLVVQCLSSPVRNTVIYALGALYYLCNPLTKKEILKPDVLQVVKDYSAAGAINSSFSNLANAFLDKHANS</sequence>
<dbReference type="SUPFAM" id="SSF48371">
    <property type="entry name" value="ARM repeat"/>
    <property type="match status" value="1"/>
</dbReference>
<dbReference type="InterPro" id="IPR016024">
    <property type="entry name" value="ARM-type_fold"/>
</dbReference>
<dbReference type="SMART" id="SM00185">
    <property type="entry name" value="ARM"/>
    <property type="match status" value="2"/>
</dbReference>